<comment type="caution">
    <text evidence="2">The sequence shown here is derived from an EMBL/GenBank/DDBJ whole genome shotgun (WGS) entry which is preliminary data.</text>
</comment>
<dbReference type="Gene3D" id="3.30.460.10">
    <property type="entry name" value="Beta Polymerase, domain 2"/>
    <property type="match status" value="1"/>
</dbReference>
<reference evidence="2" key="1">
    <citation type="journal article" date="2020" name="Microb. Genom.">
        <title>Genetic diversity of clinical and environmental Mucorales isolates obtained from an investigation of mucormycosis cases among solid organ transplant recipients.</title>
        <authorList>
            <person name="Nguyen M.H."/>
            <person name="Kaul D."/>
            <person name="Muto C."/>
            <person name="Cheng S.J."/>
            <person name="Richter R.A."/>
            <person name="Bruno V.M."/>
            <person name="Liu G."/>
            <person name="Beyhan S."/>
            <person name="Sundermann A.J."/>
            <person name="Mounaud S."/>
            <person name="Pasculle A.W."/>
            <person name="Nierman W.C."/>
            <person name="Driscoll E."/>
            <person name="Cumbie R."/>
            <person name="Clancy C.J."/>
            <person name="Dupont C.L."/>
        </authorList>
    </citation>
    <scope>NUCLEOTIDE SEQUENCE</scope>
    <source>
        <strain evidence="2">GL16</strain>
    </source>
</reference>
<organism evidence="2 3">
    <name type="scientific">Rhizopus oryzae</name>
    <name type="common">Mucormycosis agent</name>
    <name type="synonym">Rhizopus arrhizus var. delemar</name>
    <dbReference type="NCBI Taxonomy" id="64495"/>
    <lineage>
        <taxon>Eukaryota</taxon>
        <taxon>Fungi</taxon>
        <taxon>Fungi incertae sedis</taxon>
        <taxon>Mucoromycota</taxon>
        <taxon>Mucoromycotina</taxon>
        <taxon>Mucoromycetes</taxon>
        <taxon>Mucorales</taxon>
        <taxon>Mucorineae</taxon>
        <taxon>Rhizopodaceae</taxon>
        <taxon>Rhizopus</taxon>
    </lineage>
</organism>
<evidence type="ECO:0000259" key="1">
    <source>
        <dbReference type="Pfam" id="PF22600"/>
    </source>
</evidence>
<dbReference type="InterPro" id="IPR043519">
    <property type="entry name" value="NT_sf"/>
</dbReference>
<dbReference type="PANTHER" id="PTHR12271:SF40">
    <property type="entry name" value="POLY(A) RNA POLYMERASE GLD2"/>
    <property type="match status" value="1"/>
</dbReference>
<proteinExistence type="predicted"/>
<dbReference type="GO" id="GO:0010605">
    <property type="term" value="P:negative regulation of macromolecule metabolic process"/>
    <property type="evidence" value="ECO:0007669"/>
    <property type="project" value="UniProtKB-ARBA"/>
</dbReference>
<dbReference type="Gene3D" id="1.10.1410.10">
    <property type="match status" value="1"/>
</dbReference>
<gene>
    <name evidence="2" type="ORF">G6F51_011734</name>
</gene>
<dbReference type="AlphaFoldDB" id="A0A9P6XY41"/>
<sequence length="1003" mass="115083">MTVAPDVKLILKYCTYYTVKHSIGIFTKRAARVVSVASLKHFLLAKHSSHYHHLLSFYETLENFLSIDARYFIQHIACGEWHEWNYELITVEDYLNDSRYLYQYFPELVEQKSSNTLLFVCFSEENNLAYLRDINTNKQPVGSRRELTDELMCLYHKLRPKQSMIDERRSLKNRIQAKLNQVWPHLGLSIAVFGSSANELALKDADLDLCIVVPEAVYEQDLRQYKNKLSQLHGTVYNMQDIANILISMGMKEVEPICSATVPICKFMDPVTQLHCDINTNHVLGIENTKLIHQYIKMDTRVAPFLFAIKHFIRQKDINNTTGGTLSSYAYIIMALHFLMVHYTGPVIPSLQNLPIPCVYKRCNSKTPRPSLVFHDKRIMRCTTLFHDCVTIENLMTNEFTPPKSNTSTTPTVWKSSNFFLVGSLLIDFFHYYSQPENLHISIISGEKGLLSYPPKSHDRDIIIQDPFLVTKNVAKTCSSIGLGIIMKEFTRAAKLLEQGYSFEYVCDQSLNLPRPIDKKTIDYKRKLSNGHRKKRKSARRMKNMHLLEAAANEIKPTANDSTQVNITNEAIDVQGLARLFSSDNENQVESIPSLSTIPSNSLPLPIIKVDKRNITDPVLVIPHEEDHPPLKETISFRLPESKTSMTATTTINSDPISTTTSTFNQKKFVKQAQNRVAENLKQVKQSEKETALLNPTADEEKSKNRMVTKLVKKLLAVKDVRDINALDIVQEIGITKDIVPDIIYVVSQLLSVKRCLVENDELYGQDEKEYDDEWCEDRRVGEEDGDEEEKKRWVEYTFEALFKQADDSVEQLSIEQTVPKLEHITIPKVKKAASKTKHGVLKKKHNMTFKAPQPEKTQGDKPTKEEDPMQERFNGYCTVVDSSEEKQHVNKTVKQEEEEGCEQTKPLKFNKQPSQAMCNKQHEERISVQLYVLNVPPEAKSYQIFSCLQWLGKIDVAEPIGINNSGKRPTTWKVHLNIQKKNISLVQNQMDFEDFIPVIQVT</sequence>
<evidence type="ECO:0000313" key="3">
    <source>
        <dbReference type="Proteomes" id="UP000717996"/>
    </source>
</evidence>
<evidence type="ECO:0000313" key="2">
    <source>
        <dbReference type="EMBL" id="KAG1535074.1"/>
    </source>
</evidence>
<dbReference type="Proteomes" id="UP000717996">
    <property type="component" value="Unassembled WGS sequence"/>
</dbReference>
<dbReference type="PANTHER" id="PTHR12271">
    <property type="entry name" value="POLY A POLYMERASE CID PAP -RELATED"/>
    <property type="match status" value="1"/>
</dbReference>
<accession>A0A9P6XY41</accession>
<dbReference type="SUPFAM" id="SSF81631">
    <property type="entry name" value="PAP/OAS1 substrate-binding domain"/>
    <property type="match status" value="1"/>
</dbReference>
<name>A0A9P6XY41_RHIOR</name>
<dbReference type="EMBL" id="JAANIT010002961">
    <property type="protein sequence ID" value="KAG1535074.1"/>
    <property type="molecule type" value="Genomic_DNA"/>
</dbReference>
<dbReference type="CDD" id="cd05402">
    <property type="entry name" value="NT_PAP_TUTase"/>
    <property type="match status" value="1"/>
</dbReference>
<dbReference type="SUPFAM" id="SSF81301">
    <property type="entry name" value="Nucleotidyltransferase"/>
    <property type="match status" value="1"/>
</dbReference>
<dbReference type="GO" id="GO:0016779">
    <property type="term" value="F:nucleotidyltransferase activity"/>
    <property type="evidence" value="ECO:0007669"/>
    <property type="project" value="UniProtKB-ARBA"/>
</dbReference>
<dbReference type="InterPro" id="IPR054708">
    <property type="entry name" value="MTPAP-like_central"/>
</dbReference>
<dbReference type="GO" id="GO:0031123">
    <property type="term" value="P:RNA 3'-end processing"/>
    <property type="evidence" value="ECO:0007669"/>
    <property type="project" value="TreeGrafter"/>
</dbReference>
<dbReference type="Pfam" id="PF22600">
    <property type="entry name" value="MTPAP-like_central"/>
    <property type="match status" value="1"/>
</dbReference>
<feature type="domain" description="Poly(A) RNA polymerase mitochondrial-like central palm" evidence="1">
    <location>
        <begin position="147"/>
        <end position="296"/>
    </location>
</feature>
<protein>
    <recommendedName>
        <fullName evidence="1">Poly(A) RNA polymerase mitochondrial-like central palm domain-containing protein</fullName>
    </recommendedName>
</protein>